<keyword evidence="1" id="KW-1185">Reference proteome</keyword>
<dbReference type="InterPro" id="IPR013783">
    <property type="entry name" value="Ig-like_fold"/>
</dbReference>
<proteinExistence type="predicted"/>
<reference evidence="2" key="1">
    <citation type="submission" date="2022-11" db="UniProtKB">
        <authorList>
            <consortium name="WormBaseParasite"/>
        </authorList>
    </citation>
    <scope>IDENTIFICATION</scope>
</reference>
<accession>A0A914RBB4</accession>
<protein>
    <submittedName>
        <fullName evidence="2">Galectin</fullName>
    </submittedName>
</protein>
<evidence type="ECO:0000313" key="1">
    <source>
        <dbReference type="Proteomes" id="UP000887564"/>
    </source>
</evidence>
<sequence length="80" mass="9031">MDAGSMVNVSINVASNRIPCQILERATDRLVCRTGPSFNDSDGSFSVAIDGSTQIYDNFRFKYEYVVIKLRFKDFVVKIT</sequence>
<organism evidence="1 2">
    <name type="scientific">Parascaris equorum</name>
    <name type="common">Equine roundworm</name>
    <dbReference type="NCBI Taxonomy" id="6256"/>
    <lineage>
        <taxon>Eukaryota</taxon>
        <taxon>Metazoa</taxon>
        <taxon>Ecdysozoa</taxon>
        <taxon>Nematoda</taxon>
        <taxon>Chromadorea</taxon>
        <taxon>Rhabditida</taxon>
        <taxon>Spirurina</taxon>
        <taxon>Ascaridomorpha</taxon>
        <taxon>Ascaridoidea</taxon>
        <taxon>Ascarididae</taxon>
        <taxon>Parascaris</taxon>
    </lineage>
</organism>
<evidence type="ECO:0000313" key="2">
    <source>
        <dbReference type="WBParaSite" id="PEQ_0000356601-mRNA-1"/>
    </source>
</evidence>
<dbReference type="Proteomes" id="UP000887564">
    <property type="component" value="Unplaced"/>
</dbReference>
<dbReference type="AlphaFoldDB" id="A0A914RBB4"/>
<dbReference type="Gene3D" id="2.60.40.10">
    <property type="entry name" value="Immunoglobulins"/>
    <property type="match status" value="1"/>
</dbReference>
<name>A0A914RBB4_PAREQ</name>
<dbReference type="WBParaSite" id="PEQ_0000356601-mRNA-1">
    <property type="protein sequence ID" value="PEQ_0000356601-mRNA-1"/>
    <property type="gene ID" value="PEQ_0000356601"/>
</dbReference>